<comment type="caution">
    <text evidence="4">The sequence shown here is derived from an EMBL/GenBank/DDBJ whole genome shotgun (WGS) entry which is preliminary data.</text>
</comment>
<dbReference type="AlphaFoldDB" id="A0A553SQM1"/>
<evidence type="ECO:0000313" key="4">
    <source>
        <dbReference type="EMBL" id="TRZ39295.1"/>
    </source>
</evidence>
<dbReference type="EMBL" id="RIBP01000003">
    <property type="protein sequence ID" value="TRZ39295.1"/>
    <property type="molecule type" value="Genomic_DNA"/>
</dbReference>
<proteinExistence type="predicted"/>
<evidence type="ECO:0000256" key="1">
    <source>
        <dbReference type="SAM" id="Coils"/>
    </source>
</evidence>
<feature type="region of interest" description="Disordered" evidence="2">
    <location>
        <begin position="131"/>
        <end position="158"/>
    </location>
</feature>
<name>A0A553SQM1_NIACI</name>
<protein>
    <submittedName>
        <fullName evidence="4">Uncharacterized protein</fullName>
    </submittedName>
</protein>
<feature type="transmembrane region" description="Helical" evidence="3">
    <location>
        <begin position="431"/>
        <end position="454"/>
    </location>
</feature>
<keyword evidence="1" id="KW-0175">Coiled coil</keyword>
<keyword evidence="4" id="KW-0614">Plasmid</keyword>
<dbReference type="RefSeq" id="WP_185762779.1">
    <property type="nucleotide sequence ID" value="NZ_CM017506.1"/>
</dbReference>
<accession>A0A553SQM1</accession>
<reference evidence="4" key="1">
    <citation type="submission" date="2018-10" db="EMBL/GenBank/DDBJ databases">
        <title>FDA dAtabase for Regulatory Grade micrObial Sequences (FDA-ARGOS): Supporting development and validation of Infectious Disease Dx tests.</title>
        <authorList>
            <person name="Minogue T."/>
            <person name="Wolcott M."/>
            <person name="Wasieloski L."/>
            <person name="Aguilar W."/>
            <person name="Moore D."/>
            <person name="Tallon L.J."/>
            <person name="Sadzewicz L."/>
            <person name="Sengamalay N."/>
            <person name="Ott S."/>
            <person name="Godinez A."/>
            <person name="Nagaraj S."/>
            <person name="Vavikolanu K."/>
            <person name="Vyas G."/>
            <person name="Nadendla S."/>
            <person name="Aluvathingal J."/>
            <person name="Sichtig H."/>
        </authorList>
    </citation>
    <scope>NUCLEOTIDE SEQUENCE</scope>
    <source>
        <strain evidence="4">FDAARGOS_343</strain>
        <plasmid evidence="4">unnamed2</plasmid>
    </source>
</reference>
<evidence type="ECO:0000256" key="3">
    <source>
        <dbReference type="SAM" id="Phobius"/>
    </source>
</evidence>
<dbReference type="Proteomes" id="UP000319837">
    <property type="component" value="Plasmid unnamed2"/>
</dbReference>
<sequence length="480" mass="56300">MYLIIYKKKLNAEKGRFEFDSPQTFAKANEMLIESVSRYKQTGLSMKVGYKIIEAQSGESIFNSTISIDKDISSLYEIIRQNSNTPKTVTEYAIKVENREIIETENEFSFNNNVEEKAKLEQLRAEKNNIQQQLKKDEKERQQRELEHQKKMKEIQDEKEALEKSIALKEKEDAVKESQRIEAVRLLEEEKIKAHQRMEEKKELDRKKKEDHEKRLKQVEEDAKKAEIDLANTEVEFEKQELERKKELQALEEKKLESTRKANVLKAEKDKDDLEHQKELLSFTSSDPEIAVANEVLPSPSIVVPKLTLKERLQELDFEEAKRLLIQFIKFSVRSTISNSKKGYTIFKAYRVKQLDAKEAKKKATTKKLEIEEKIALEKIKFMEELKKDRDQQEKEIQKAVKLKEKEMNKQNRIEKRYVAAMKKSPIKKQFGLVGFLLKTAAFLVVLAAIIYIFHLGDTFPILKDIENYVDNLISSFKRS</sequence>
<geneLocation type="plasmid" evidence="4">
    <name>unnamed2</name>
</geneLocation>
<gene>
    <name evidence="4" type="ORF">CEQ21_07965</name>
</gene>
<evidence type="ECO:0000256" key="2">
    <source>
        <dbReference type="SAM" id="MobiDB-lite"/>
    </source>
</evidence>
<feature type="coiled-coil region" evidence="1">
    <location>
        <begin position="383"/>
        <end position="410"/>
    </location>
</feature>
<keyword evidence="3" id="KW-0472">Membrane</keyword>
<organism evidence="4">
    <name type="scientific">Niallia circulans</name>
    <name type="common">Bacillus circulans</name>
    <dbReference type="NCBI Taxonomy" id="1397"/>
    <lineage>
        <taxon>Bacteria</taxon>
        <taxon>Bacillati</taxon>
        <taxon>Bacillota</taxon>
        <taxon>Bacilli</taxon>
        <taxon>Bacillales</taxon>
        <taxon>Bacillaceae</taxon>
        <taxon>Niallia</taxon>
    </lineage>
</organism>
<feature type="compositionally biased region" description="Basic and acidic residues" evidence="2">
    <location>
        <begin position="134"/>
        <end position="158"/>
    </location>
</feature>
<keyword evidence="3" id="KW-1133">Transmembrane helix</keyword>
<feature type="region of interest" description="Disordered" evidence="2">
    <location>
        <begin position="195"/>
        <end position="220"/>
    </location>
</feature>
<keyword evidence="3" id="KW-0812">Transmembrane</keyword>